<dbReference type="RefSeq" id="WP_019619366.1">
    <property type="nucleotide sequence ID" value="NZ_JBHUNE010000006.1"/>
</dbReference>
<reference evidence="14" key="1">
    <citation type="journal article" date="2019" name="Int. J. Syst. Evol. Microbiol.">
        <title>The Global Catalogue of Microorganisms (GCM) 10K type strain sequencing project: providing services to taxonomists for standard genome sequencing and annotation.</title>
        <authorList>
            <consortium name="The Broad Institute Genomics Platform"/>
            <consortium name="The Broad Institute Genome Sequencing Center for Infectious Disease"/>
            <person name="Wu L."/>
            <person name="Ma J."/>
        </authorList>
    </citation>
    <scope>NUCLEOTIDE SEQUENCE [LARGE SCALE GENOMIC DNA]</scope>
    <source>
        <strain evidence="14">TISTR 1514</strain>
    </source>
</reference>
<evidence type="ECO:0000256" key="4">
    <source>
        <dbReference type="ARBA" id="ARBA00012381"/>
    </source>
</evidence>
<evidence type="ECO:0000259" key="12">
    <source>
        <dbReference type="PROSITE" id="PS51462"/>
    </source>
</evidence>
<protein>
    <recommendedName>
        <fullName evidence="4">NAD(+) diphosphatase</fullName>
        <ecNumber evidence="4">3.6.1.22</ecNumber>
    </recommendedName>
</protein>
<evidence type="ECO:0000256" key="3">
    <source>
        <dbReference type="ARBA" id="ARBA00009595"/>
    </source>
</evidence>
<gene>
    <name evidence="13" type="primary">nudC</name>
    <name evidence="13" type="ORF">ACFSW7_08520</name>
</gene>
<keyword evidence="7" id="KW-0460">Magnesium</keyword>
<dbReference type="PRINTS" id="PR00502">
    <property type="entry name" value="NUDIXFAMILY"/>
</dbReference>
<sequence length="319" mass="34869">MSEFLERLPLSRSTHDRDDAHRDDPTLLDADGTRLLVQRRDAVLVGRSEPDAHPTLDLRAVGQFGGAEALRDGAEPIYLGRLIADRRNPDGRVDPAGTRVFAVAISDFDAGELEPDGDRWITLREHGADFDDVDTGLAAQALGMRNFTAAHRFSPATGARAVTEHNGWVVRGEDGGAPTFPRTDAAIIVGVVDADDRILLGANVNWTPKRYSVLAGFVEPGESLEQAVIREVREESGARVVNPRYLGSQPWPFPASLMVGFLAELDPEQDPAEVAGDGVELVEVRWFTRDEIVNHVDQLPGRISIARAIIEEWYGGPID</sequence>
<dbReference type="Pfam" id="PF09296">
    <property type="entry name" value="NUDIX-like"/>
    <property type="match status" value="1"/>
</dbReference>
<dbReference type="PROSITE" id="PS51462">
    <property type="entry name" value="NUDIX"/>
    <property type="match status" value="1"/>
</dbReference>
<dbReference type="InterPro" id="IPR020084">
    <property type="entry name" value="NUDIX_hydrolase_CS"/>
</dbReference>
<keyword evidence="14" id="KW-1185">Reference proteome</keyword>
<feature type="region of interest" description="Disordered" evidence="11">
    <location>
        <begin position="1"/>
        <end position="26"/>
    </location>
</feature>
<dbReference type="PANTHER" id="PTHR42904:SF6">
    <property type="entry name" value="NAD-CAPPED RNA HYDROLASE NUDT12"/>
    <property type="match status" value="1"/>
</dbReference>
<feature type="compositionally biased region" description="Basic and acidic residues" evidence="11">
    <location>
        <begin position="13"/>
        <end position="25"/>
    </location>
</feature>
<evidence type="ECO:0000256" key="8">
    <source>
        <dbReference type="ARBA" id="ARBA00023027"/>
    </source>
</evidence>
<comment type="similarity">
    <text evidence="3">Belongs to the Nudix hydrolase family. NudC subfamily.</text>
</comment>
<dbReference type="EMBL" id="JBHUNE010000006">
    <property type="protein sequence ID" value="MFD2758422.1"/>
    <property type="molecule type" value="Genomic_DNA"/>
</dbReference>
<evidence type="ECO:0000256" key="7">
    <source>
        <dbReference type="ARBA" id="ARBA00022842"/>
    </source>
</evidence>
<evidence type="ECO:0000256" key="10">
    <source>
        <dbReference type="RuleBase" id="RU003476"/>
    </source>
</evidence>
<dbReference type="PROSITE" id="PS00893">
    <property type="entry name" value="NUDIX_BOX"/>
    <property type="match status" value="1"/>
</dbReference>
<dbReference type="Pfam" id="PF00293">
    <property type="entry name" value="NUDIX"/>
    <property type="match status" value="1"/>
</dbReference>
<comment type="caution">
    <text evidence="13">The sequence shown here is derived from an EMBL/GenBank/DDBJ whole genome shotgun (WGS) entry which is preliminary data.</text>
</comment>
<keyword evidence="5" id="KW-0479">Metal-binding</keyword>
<dbReference type="InterPro" id="IPR050241">
    <property type="entry name" value="NAD-cap_RNA_hydrolase_NudC"/>
</dbReference>
<dbReference type="GO" id="GO:0016787">
    <property type="term" value="F:hydrolase activity"/>
    <property type="evidence" value="ECO:0007669"/>
    <property type="project" value="UniProtKB-KW"/>
</dbReference>
<keyword evidence="6 10" id="KW-0378">Hydrolase</keyword>
<keyword evidence="8" id="KW-0520">NAD</keyword>
<dbReference type="InterPro" id="IPR020476">
    <property type="entry name" value="Nudix_hydrolase"/>
</dbReference>
<dbReference type="PANTHER" id="PTHR42904">
    <property type="entry name" value="NUDIX HYDROLASE, NUDC SUBFAMILY"/>
    <property type="match status" value="1"/>
</dbReference>
<dbReference type="InterPro" id="IPR015375">
    <property type="entry name" value="NADH_PPase-like_N"/>
</dbReference>
<dbReference type="NCBIfam" id="NF001299">
    <property type="entry name" value="PRK00241.1"/>
    <property type="match status" value="1"/>
</dbReference>
<evidence type="ECO:0000256" key="5">
    <source>
        <dbReference type="ARBA" id="ARBA00022723"/>
    </source>
</evidence>
<organism evidence="13 14">
    <name type="scientific">Gulosibacter faecalis</name>
    <dbReference type="NCBI Taxonomy" id="272240"/>
    <lineage>
        <taxon>Bacteria</taxon>
        <taxon>Bacillati</taxon>
        <taxon>Actinomycetota</taxon>
        <taxon>Actinomycetes</taxon>
        <taxon>Micrococcales</taxon>
        <taxon>Microbacteriaceae</taxon>
        <taxon>Gulosibacter</taxon>
    </lineage>
</organism>
<dbReference type="Gene3D" id="3.90.79.20">
    <property type="match status" value="1"/>
</dbReference>
<evidence type="ECO:0000256" key="1">
    <source>
        <dbReference type="ARBA" id="ARBA00001946"/>
    </source>
</evidence>
<evidence type="ECO:0000256" key="11">
    <source>
        <dbReference type="SAM" id="MobiDB-lite"/>
    </source>
</evidence>
<dbReference type="InterPro" id="IPR000086">
    <property type="entry name" value="NUDIX_hydrolase_dom"/>
</dbReference>
<dbReference type="Gene3D" id="3.90.79.10">
    <property type="entry name" value="Nucleoside Triphosphate Pyrophosphohydrolase"/>
    <property type="match status" value="1"/>
</dbReference>
<evidence type="ECO:0000313" key="14">
    <source>
        <dbReference type="Proteomes" id="UP001597492"/>
    </source>
</evidence>
<name>A0ABW5V163_9MICO</name>
<dbReference type="InterPro" id="IPR049734">
    <property type="entry name" value="NudC-like_C"/>
</dbReference>
<proteinExistence type="inferred from homology"/>
<accession>A0ABW5V163</accession>
<dbReference type="InterPro" id="IPR015797">
    <property type="entry name" value="NUDIX_hydrolase-like_dom_sf"/>
</dbReference>
<evidence type="ECO:0000313" key="13">
    <source>
        <dbReference type="EMBL" id="MFD2758422.1"/>
    </source>
</evidence>
<evidence type="ECO:0000256" key="9">
    <source>
        <dbReference type="ARBA" id="ARBA00023679"/>
    </source>
</evidence>
<dbReference type="CDD" id="cd03429">
    <property type="entry name" value="NUDIX_NADH_pyrophosphatase_Nudt13"/>
    <property type="match status" value="1"/>
</dbReference>
<dbReference type="Proteomes" id="UP001597492">
    <property type="component" value="Unassembled WGS sequence"/>
</dbReference>
<evidence type="ECO:0000256" key="2">
    <source>
        <dbReference type="ARBA" id="ARBA00001947"/>
    </source>
</evidence>
<feature type="domain" description="Nudix hydrolase" evidence="12">
    <location>
        <begin position="181"/>
        <end position="309"/>
    </location>
</feature>
<comment type="catalytic activity">
    <reaction evidence="9">
        <text>a 5'-end NAD(+)-phospho-ribonucleoside in mRNA + H2O = a 5'-end phospho-adenosine-phospho-ribonucleoside in mRNA + beta-nicotinamide D-ribonucleotide + 2 H(+)</text>
        <dbReference type="Rhea" id="RHEA:60876"/>
        <dbReference type="Rhea" id="RHEA-COMP:15698"/>
        <dbReference type="Rhea" id="RHEA-COMP:15719"/>
        <dbReference type="ChEBI" id="CHEBI:14649"/>
        <dbReference type="ChEBI" id="CHEBI:15377"/>
        <dbReference type="ChEBI" id="CHEBI:15378"/>
        <dbReference type="ChEBI" id="CHEBI:144029"/>
        <dbReference type="ChEBI" id="CHEBI:144051"/>
    </reaction>
    <physiologicalReaction direction="left-to-right" evidence="9">
        <dbReference type="Rhea" id="RHEA:60877"/>
    </physiologicalReaction>
</comment>
<dbReference type="EC" id="3.6.1.22" evidence="4"/>
<comment type="cofactor">
    <cofactor evidence="1">
        <name>Mg(2+)</name>
        <dbReference type="ChEBI" id="CHEBI:18420"/>
    </cofactor>
</comment>
<evidence type="ECO:0000256" key="6">
    <source>
        <dbReference type="ARBA" id="ARBA00022801"/>
    </source>
</evidence>
<comment type="cofactor">
    <cofactor evidence="2">
        <name>Zn(2+)</name>
        <dbReference type="ChEBI" id="CHEBI:29105"/>
    </cofactor>
</comment>
<dbReference type="SUPFAM" id="SSF55811">
    <property type="entry name" value="Nudix"/>
    <property type="match status" value="1"/>
</dbReference>